<sequence>MTHLEVNSKGKACSLLVPYCALNPFHDGLRDAKRVIQVGSHSIEIAQRWKNDGKGGTALGFGASVYDAAIVLALYLAHNPDYVRNKNVLELGCGTGFLSIAAARLGASFVLATDGDRESVQLAAENTSHNLILSDTCKSVEFLWGSDPNAILLESPSKCWDVILGADIVACPYASSLSALVQSLHQLCQQDTIVLLAYKKRNVVEERFFKVLREFFDVEMIDLGSVVTNCYDGNIKLFRAVLRANPGM</sequence>
<evidence type="ECO:0000313" key="1">
    <source>
        <dbReference type="EMBL" id="CCA17001.1"/>
    </source>
</evidence>
<dbReference type="Pfam" id="PF10294">
    <property type="entry name" value="Methyltransf_16"/>
    <property type="match status" value="1"/>
</dbReference>
<dbReference type="Gene3D" id="3.40.50.150">
    <property type="entry name" value="Vaccinia Virus protein VP39"/>
    <property type="match status" value="1"/>
</dbReference>
<dbReference type="AlphaFoldDB" id="F0W7A2"/>
<proteinExistence type="predicted"/>
<dbReference type="SUPFAM" id="SSF53335">
    <property type="entry name" value="S-adenosyl-L-methionine-dependent methyltransferases"/>
    <property type="match status" value="1"/>
</dbReference>
<reference evidence="1" key="2">
    <citation type="submission" date="2011-02" db="EMBL/GenBank/DDBJ databases">
        <authorList>
            <person name="MacLean D."/>
        </authorList>
    </citation>
    <scope>NUCLEOTIDE SEQUENCE</scope>
</reference>
<name>F0W7A2_9STRA</name>
<dbReference type="HOGENOM" id="CLU_055721_4_2_1"/>
<dbReference type="PANTHER" id="PTHR14614">
    <property type="entry name" value="HEPATOCELLULAR CARCINOMA-ASSOCIATED ANTIGEN"/>
    <property type="match status" value="1"/>
</dbReference>
<dbReference type="EMBL" id="FR824073">
    <property type="protein sequence ID" value="CCA17001.1"/>
    <property type="molecule type" value="Genomic_DNA"/>
</dbReference>
<protein>
    <submittedName>
        <fullName evidence="1">Uncharacterized protein AlNc14C28G2724</fullName>
    </submittedName>
</protein>
<accession>F0W7A2</accession>
<organism evidence="1">
    <name type="scientific">Albugo laibachii Nc14</name>
    <dbReference type="NCBI Taxonomy" id="890382"/>
    <lineage>
        <taxon>Eukaryota</taxon>
        <taxon>Sar</taxon>
        <taxon>Stramenopiles</taxon>
        <taxon>Oomycota</taxon>
        <taxon>Peronosporomycetes</taxon>
        <taxon>Albuginales</taxon>
        <taxon>Albuginaceae</taxon>
        <taxon>Albugo</taxon>
    </lineage>
</organism>
<dbReference type="InterPro" id="IPR029063">
    <property type="entry name" value="SAM-dependent_MTases_sf"/>
</dbReference>
<dbReference type="InterPro" id="IPR019410">
    <property type="entry name" value="Methyltransf_16"/>
</dbReference>
<dbReference type="CDD" id="cd02440">
    <property type="entry name" value="AdoMet_MTases"/>
    <property type="match status" value="1"/>
</dbReference>
<reference evidence="1" key="1">
    <citation type="journal article" date="2011" name="PLoS Biol.">
        <title>Gene gain and loss during evolution of obligate parasitism in the white rust pathogen of Arabidopsis thaliana.</title>
        <authorList>
            <person name="Kemen E."/>
            <person name="Gardiner A."/>
            <person name="Schultz-Larsen T."/>
            <person name="Kemen A.C."/>
            <person name="Balmuth A.L."/>
            <person name="Robert-Seilaniantz A."/>
            <person name="Bailey K."/>
            <person name="Holub E."/>
            <person name="Studholme D.J."/>
            <person name="Maclean D."/>
            <person name="Jones J.D."/>
        </authorList>
    </citation>
    <scope>NUCLEOTIDE SEQUENCE</scope>
</reference>
<gene>
    <name evidence="1" type="primary">AlNc14C28G2724</name>
    <name evidence="1" type="ORF">ALNC14_031440</name>
</gene>